<dbReference type="RefSeq" id="WP_072560297.1">
    <property type="nucleotide sequence ID" value="NZ_CP018154.1"/>
</dbReference>
<keyword evidence="2" id="KW-1185">Reference proteome</keyword>
<name>A0A1L3JES3_9SPHN</name>
<evidence type="ECO:0008006" key="3">
    <source>
        <dbReference type="Google" id="ProtNLM"/>
    </source>
</evidence>
<evidence type="ECO:0000313" key="1">
    <source>
        <dbReference type="EMBL" id="APG63553.1"/>
    </source>
</evidence>
<organism evidence="1 2">
    <name type="scientific">Sphingorhabdus lutea</name>
    <dbReference type="NCBI Taxonomy" id="1913578"/>
    <lineage>
        <taxon>Bacteria</taxon>
        <taxon>Pseudomonadati</taxon>
        <taxon>Pseudomonadota</taxon>
        <taxon>Alphaproteobacteria</taxon>
        <taxon>Sphingomonadales</taxon>
        <taxon>Sphingomonadaceae</taxon>
        <taxon>Sphingorhabdus</taxon>
    </lineage>
</organism>
<sequence>MRYNDDEMEAFGRDELAPVEMLNALFDARGWAHEQINDDEITAEIKGSWSVYQMRIVWREEDNALQIIIFPELKAPADKLQNIYTALGLINEQLWIGHFDLWSSNHTILFRNGSLLPPNGMLSIEQAQTMIDVAIDEVERFYPVFQFIIWGGKSPEDALAAAMVDTQGEA</sequence>
<dbReference type="OrthoDB" id="9792176at2"/>
<dbReference type="EMBL" id="CP018154">
    <property type="protein sequence ID" value="APG63553.1"/>
    <property type="molecule type" value="Genomic_DNA"/>
</dbReference>
<dbReference type="KEGG" id="sphl:LPB140_03890"/>
<evidence type="ECO:0000313" key="2">
    <source>
        <dbReference type="Proteomes" id="UP000242561"/>
    </source>
</evidence>
<reference evidence="1 2" key="1">
    <citation type="submission" date="2016-11" db="EMBL/GenBank/DDBJ databases">
        <title>Sphingorhabdus sp. LPB0140, isolated from marine environment.</title>
        <authorList>
            <person name="Kim E."/>
            <person name="Yi H."/>
        </authorList>
    </citation>
    <scope>NUCLEOTIDE SEQUENCE [LARGE SCALE GENOMIC DNA]</scope>
    <source>
        <strain evidence="1 2">LPB0140</strain>
    </source>
</reference>
<proteinExistence type="predicted"/>
<accession>A0A1L3JES3</accession>
<dbReference type="AlphaFoldDB" id="A0A1L3JES3"/>
<dbReference type="CDD" id="cd17033">
    <property type="entry name" value="DR1245-like"/>
    <property type="match status" value="1"/>
</dbReference>
<dbReference type="STRING" id="1913578.LPB140_03890"/>
<dbReference type="InterPro" id="IPR019660">
    <property type="entry name" value="Put_sensory_transdc_reg_YbjN"/>
</dbReference>
<dbReference type="Proteomes" id="UP000242561">
    <property type="component" value="Chromosome"/>
</dbReference>
<dbReference type="Pfam" id="PF10722">
    <property type="entry name" value="YbjN"/>
    <property type="match status" value="1"/>
</dbReference>
<protein>
    <recommendedName>
        <fullName evidence="3">YbjN domain-containing protein</fullName>
    </recommendedName>
</protein>
<gene>
    <name evidence="1" type="ORF">LPB140_03890</name>
</gene>